<dbReference type="Gene3D" id="3.30.1490.40">
    <property type="match status" value="1"/>
</dbReference>
<protein>
    <submittedName>
        <fullName evidence="3">U5 snRNP complex subunit</fullName>
    </submittedName>
</protein>
<comment type="caution">
    <text evidence="3">The sequence shown here is derived from an EMBL/GenBank/DDBJ whole genome shotgun (WGS) entry which is preliminary data.</text>
</comment>
<dbReference type="SMART" id="SM00444">
    <property type="entry name" value="GYF"/>
    <property type="match status" value="1"/>
</dbReference>
<feature type="region of interest" description="Disordered" evidence="1">
    <location>
        <begin position="1"/>
        <end position="137"/>
    </location>
</feature>
<dbReference type="InterPro" id="IPR039905">
    <property type="entry name" value="CD2BP2/Lin1"/>
</dbReference>
<dbReference type="AlphaFoldDB" id="A0AA91PWG3"/>
<dbReference type="KEGG" id="clus:A9F13_17g01320"/>
<dbReference type="Proteomes" id="UP000195602">
    <property type="component" value="Unassembled WGS sequence"/>
</dbReference>
<name>A0AA91PWG3_CLALS</name>
<dbReference type="InterPro" id="IPR003169">
    <property type="entry name" value="GYF"/>
</dbReference>
<dbReference type="EMBL" id="LYUB02000017">
    <property type="protein sequence ID" value="OVF06909.1"/>
    <property type="molecule type" value="Genomic_DNA"/>
</dbReference>
<dbReference type="Pfam" id="PF02213">
    <property type="entry name" value="GYF"/>
    <property type="match status" value="1"/>
</dbReference>
<dbReference type="PANTHER" id="PTHR13138">
    <property type="entry name" value="PROTEIN LIN1"/>
    <property type="match status" value="1"/>
</dbReference>
<feature type="compositionally biased region" description="Acidic residues" evidence="1">
    <location>
        <begin position="63"/>
        <end position="75"/>
    </location>
</feature>
<evidence type="ECO:0000259" key="2">
    <source>
        <dbReference type="PROSITE" id="PS50829"/>
    </source>
</evidence>
<gene>
    <name evidence="3" type="ORF">A9F13_17g01320</name>
</gene>
<dbReference type="SUPFAM" id="SSF55277">
    <property type="entry name" value="GYF domain"/>
    <property type="match status" value="1"/>
</dbReference>
<evidence type="ECO:0000256" key="1">
    <source>
        <dbReference type="SAM" id="MobiDB-lite"/>
    </source>
</evidence>
<dbReference type="GO" id="GO:0005682">
    <property type="term" value="C:U5 snRNP"/>
    <property type="evidence" value="ECO:0007669"/>
    <property type="project" value="InterPro"/>
</dbReference>
<proteinExistence type="predicted"/>
<dbReference type="PANTHER" id="PTHR13138:SF3">
    <property type="entry name" value="CD2 ANTIGEN CYTOPLASMIC TAIL-BINDING PROTEIN 2"/>
    <property type="match status" value="1"/>
</dbReference>
<accession>A0AA91PWG3</accession>
<feature type="compositionally biased region" description="Basic and acidic residues" evidence="1">
    <location>
        <begin position="91"/>
        <end position="103"/>
    </location>
</feature>
<feature type="compositionally biased region" description="Basic and acidic residues" evidence="1">
    <location>
        <begin position="110"/>
        <end position="127"/>
    </location>
</feature>
<reference evidence="3 4" key="1">
    <citation type="submission" date="2017-04" db="EMBL/GenBank/DDBJ databases">
        <title>Draft genome of the yeast Clavispora lusitaniae type strain CBS 6936.</title>
        <authorList>
            <person name="Durrens P."/>
            <person name="Klopp C."/>
            <person name="Biteau N."/>
            <person name="Fitton-Ouhabi V."/>
            <person name="Dementhon K."/>
            <person name="Accoceberry I."/>
            <person name="Sherman D.J."/>
            <person name="Noel T."/>
        </authorList>
    </citation>
    <scope>NUCLEOTIDE SEQUENCE [LARGE SCALE GENOMIC DNA]</scope>
    <source>
        <strain evidence="3 4">CBS 6936</strain>
    </source>
</reference>
<evidence type="ECO:0000313" key="4">
    <source>
        <dbReference type="Proteomes" id="UP000195602"/>
    </source>
</evidence>
<dbReference type="InterPro" id="IPR035445">
    <property type="entry name" value="GYF-like_dom_sf"/>
</dbReference>
<sequence length="393" mass="45622">MEESADLRSGSRKLTKKKELLQVGYESDSEDNDYDSEEENSADNVATKADDDNNDSTISGNGLDDDMFASEDEKEDNNPTLTKSKGFNMDEFEKEHGLGKYDDEAAPSIDAKEEPSFPESDKGETHDYYNNIEDYDGDERRPYVKHELQIEAFNLREEAETGTFDKDMNYVKEKNSDDENEEDAWMAGIKNSEIKKAREAQQKSTFKKSKLQSSQIPTESLLGNLISLLEPAETPMEALIRLRPNKSRRNKKIVDEQQERVRKDAVLNLTECCEQLSNHKGIYSVYDLSREELMRLYYKQTGEEFRLRGVKRGIDQMENEDEPSQEEITGNESNGYGEKIWEYRWVDNRDEILGTYSSYEMNYWKETYFNNEVEVRRVGQEEFEPISEVVFST</sequence>
<feature type="compositionally biased region" description="Acidic residues" evidence="1">
    <location>
        <begin position="27"/>
        <end position="41"/>
    </location>
</feature>
<organism evidence="3 4">
    <name type="scientific">Clavispora lusitaniae</name>
    <name type="common">Candida lusitaniae</name>
    <dbReference type="NCBI Taxonomy" id="36911"/>
    <lineage>
        <taxon>Eukaryota</taxon>
        <taxon>Fungi</taxon>
        <taxon>Dikarya</taxon>
        <taxon>Ascomycota</taxon>
        <taxon>Saccharomycotina</taxon>
        <taxon>Pichiomycetes</taxon>
        <taxon>Metschnikowiaceae</taxon>
        <taxon>Clavispora</taxon>
    </lineage>
</organism>
<feature type="domain" description="GYF" evidence="2">
    <location>
        <begin position="338"/>
        <end position="393"/>
    </location>
</feature>
<evidence type="ECO:0000313" key="3">
    <source>
        <dbReference type="EMBL" id="OVF06909.1"/>
    </source>
</evidence>
<dbReference type="PROSITE" id="PS50829">
    <property type="entry name" value="GYF"/>
    <property type="match status" value="1"/>
</dbReference>